<protein>
    <submittedName>
        <fullName evidence="2">Uncharacterized protein</fullName>
    </submittedName>
</protein>
<evidence type="ECO:0000313" key="2">
    <source>
        <dbReference type="EMBL" id="KAF2881432.1"/>
    </source>
</evidence>
<evidence type="ECO:0000256" key="1">
    <source>
        <dbReference type="SAM" id="MobiDB-lite"/>
    </source>
</evidence>
<proteinExistence type="predicted"/>
<sequence length="105" mass="12236">MTRRTNQNQTNLLVATYNIKSMNKDDKLYELEKEPKQIKWNVLGISEIRRRGEQCIQLNSGNMLYYRGAIQDKDDNIPRSGIYGKQKNSEKCNGIQGDIKKSRIQ</sequence>
<feature type="region of interest" description="Disordered" evidence="1">
    <location>
        <begin position="76"/>
        <end position="105"/>
    </location>
</feature>
<reference evidence="2" key="1">
    <citation type="submission" date="2019-08" db="EMBL/GenBank/DDBJ databases">
        <title>The genome of the North American firefly Photinus pyralis.</title>
        <authorList>
            <consortium name="Photinus pyralis genome working group"/>
            <person name="Fallon T.R."/>
            <person name="Sander Lower S.E."/>
            <person name="Weng J.-K."/>
        </authorList>
    </citation>
    <scope>NUCLEOTIDE SEQUENCE</scope>
    <source>
        <strain evidence="2">TRF0915ILg1</strain>
        <tissue evidence="2">Whole body</tissue>
    </source>
</reference>
<accession>A0A8K0C9X3</accession>
<gene>
    <name evidence="2" type="ORF">ILUMI_24718</name>
</gene>
<keyword evidence="3" id="KW-1185">Reference proteome</keyword>
<dbReference type="EMBL" id="VTPC01090739">
    <property type="protein sequence ID" value="KAF2881432.1"/>
    <property type="molecule type" value="Genomic_DNA"/>
</dbReference>
<evidence type="ECO:0000313" key="3">
    <source>
        <dbReference type="Proteomes" id="UP000801492"/>
    </source>
</evidence>
<organism evidence="2 3">
    <name type="scientific">Ignelater luminosus</name>
    <name type="common">Cucubano</name>
    <name type="synonym">Pyrophorus luminosus</name>
    <dbReference type="NCBI Taxonomy" id="2038154"/>
    <lineage>
        <taxon>Eukaryota</taxon>
        <taxon>Metazoa</taxon>
        <taxon>Ecdysozoa</taxon>
        <taxon>Arthropoda</taxon>
        <taxon>Hexapoda</taxon>
        <taxon>Insecta</taxon>
        <taxon>Pterygota</taxon>
        <taxon>Neoptera</taxon>
        <taxon>Endopterygota</taxon>
        <taxon>Coleoptera</taxon>
        <taxon>Polyphaga</taxon>
        <taxon>Elateriformia</taxon>
        <taxon>Elateroidea</taxon>
        <taxon>Elateridae</taxon>
        <taxon>Agrypninae</taxon>
        <taxon>Pyrophorini</taxon>
        <taxon>Ignelater</taxon>
    </lineage>
</organism>
<dbReference type="OrthoDB" id="6782039at2759"/>
<comment type="caution">
    <text evidence="2">The sequence shown here is derived from an EMBL/GenBank/DDBJ whole genome shotgun (WGS) entry which is preliminary data.</text>
</comment>
<dbReference type="AlphaFoldDB" id="A0A8K0C9X3"/>
<name>A0A8K0C9X3_IGNLU</name>
<dbReference type="Proteomes" id="UP000801492">
    <property type="component" value="Unassembled WGS sequence"/>
</dbReference>